<keyword evidence="5" id="KW-0820">tRNA-binding</keyword>
<comment type="catalytic activity">
    <reaction evidence="3">
        <text>glycyl-tRNA(Ala) + H2O = tRNA(Ala) + glycine + H(+)</text>
        <dbReference type="Rhea" id="RHEA:53744"/>
        <dbReference type="Rhea" id="RHEA-COMP:9657"/>
        <dbReference type="Rhea" id="RHEA-COMP:13640"/>
        <dbReference type="ChEBI" id="CHEBI:15377"/>
        <dbReference type="ChEBI" id="CHEBI:15378"/>
        <dbReference type="ChEBI" id="CHEBI:57305"/>
        <dbReference type="ChEBI" id="CHEBI:78442"/>
        <dbReference type="ChEBI" id="CHEBI:78522"/>
        <dbReference type="EC" id="3.1.1.96"/>
    </reaction>
</comment>
<dbReference type="OrthoDB" id="275783at2759"/>
<evidence type="ECO:0000256" key="6">
    <source>
        <dbReference type="SAM" id="MobiDB-lite"/>
    </source>
</evidence>
<accession>A0A087TJG7</accession>
<dbReference type="STRING" id="407821.A0A087TJG7"/>
<evidence type="ECO:0000256" key="1">
    <source>
        <dbReference type="ARBA" id="ARBA00009673"/>
    </source>
</evidence>
<dbReference type="EC" id="3.1.1.96" evidence="2 5"/>
<dbReference type="GO" id="GO:0000049">
    <property type="term" value="F:tRNA binding"/>
    <property type="evidence" value="ECO:0007669"/>
    <property type="project" value="UniProtKB-KW"/>
</dbReference>
<dbReference type="InterPro" id="IPR023509">
    <property type="entry name" value="DTD-like_sf"/>
</dbReference>
<evidence type="ECO:0000256" key="4">
    <source>
        <dbReference type="ARBA" id="ARBA00048018"/>
    </source>
</evidence>
<dbReference type="CDD" id="cd00563">
    <property type="entry name" value="Dtyr_deacylase"/>
    <property type="match status" value="1"/>
</dbReference>
<gene>
    <name evidence="7" type="ORF">X975_10913</name>
</gene>
<dbReference type="PANTHER" id="PTHR10472:SF5">
    <property type="entry name" value="D-AMINOACYL-TRNA DEACYLASE 1"/>
    <property type="match status" value="1"/>
</dbReference>
<dbReference type="GO" id="GO:0005737">
    <property type="term" value="C:cytoplasm"/>
    <property type="evidence" value="ECO:0007669"/>
    <property type="project" value="UniProtKB-SubCell"/>
</dbReference>
<keyword evidence="5" id="KW-0963">Cytoplasm</keyword>
<dbReference type="GO" id="GO:0051500">
    <property type="term" value="F:D-tyrosyl-tRNA(Tyr) deacylase activity"/>
    <property type="evidence" value="ECO:0007669"/>
    <property type="project" value="TreeGrafter"/>
</dbReference>
<keyword evidence="5" id="KW-0378">Hydrolase</keyword>
<reference evidence="7 8" key="1">
    <citation type="submission" date="2013-11" db="EMBL/GenBank/DDBJ databases">
        <title>Genome sequencing of Stegodyphus mimosarum.</title>
        <authorList>
            <person name="Bechsgaard J."/>
        </authorList>
    </citation>
    <scope>NUCLEOTIDE SEQUENCE [LARGE SCALE GENOMIC DNA]</scope>
</reference>
<feature type="non-terminal residue" evidence="7">
    <location>
        <position position="164"/>
    </location>
</feature>
<dbReference type="GO" id="GO:0106026">
    <property type="term" value="F:Gly-tRNA(Ala) deacylase activity"/>
    <property type="evidence" value="ECO:0007669"/>
    <property type="project" value="RHEA"/>
</dbReference>
<dbReference type="NCBIfam" id="TIGR00256">
    <property type="entry name" value="D-aminoacyl-tRNA deacylase"/>
    <property type="match status" value="1"/>
</dbReference>
<dbReference type="InterPro" id="IPR003732">
    <property type="entry name" value="Daa-tRNA_deacyls_DTD"/>
</dbReference>
<dbReference type="Pfam" id="PF02580">
    <property type="entry name" value="Tyr_Deacylase"/>
    <property type="match status" value="1"/>
</dbReference>
<comment type="similarity">
    <text evidence="1 5">Belongs to the DTD family.</text>
</comment>
<evidence type="ECO:0000313" key="7">
    <source>
        <dbReference type="EMBL" id="KFM65256.1"/>
    </source>
</evidence>
<dbReference type="Gene3D" id="3.50.80.10">
    <property type="entry name" value="D-tyrosyl-tRNA(Tyr) deacylase"/>
    <property type="match status" value="1"/>
</dbReference>
<evidence type="ECO:0000313" key="8">
    <source>
        <dbReference type="Proteomes" id="UP000054359"/>
    </source>
</evidence>
<proteinExistence type="inferred from homology"/>
<dbReference type="PANTHER" id="PTHR10472">
    <property type="entry name" value="D-TYROSYL-TRNA TYR DEACYLASE"/>
    <property type="match status" value="1"/>
</dbReference>
<dbReference type="EMBL" id="KK115496">
    <property type="protein sequence ID" value="KFM65256.1"/>
    <property type="molecule type" value="Genomic_DNA"/>
</dbReference>
<dbReference type="SUPFAM" id="SSF69500">
    <property type="entry name" value="DTD-like"/>
    <property type="match status" value="1"/>
</dbReference>
<dbReference type="Proteomes" id="UP000054359">
    <property type="component" value="Unassembled WGS sequence"/>
</dbReference>
<organism evidence="7 8">
    <name type="scientific">Stegodyphus mimosarum</name>
    <name type="common">African social velvet spider</name>
    <dbReference type="NCBI Taxonomy" id="407821"/>
    <lineage>
        <taxon>Eukaryota</taxon>
        <taxon>Metazoa</taxon>
        <taxon>Ecdysozoa</taxon>
        <taxon>Arthropoda</taxon>
        <taxon>Chelicerata</taxon>
        <taxon>Arachnida</taxon>
        <taxon>Araneae</taxon>
        <taxon>Araneomorphae</taxon>
        <taxon>Entelegynae</taxon>
        <taxon>Eresoidea</taxon>
        <taxon>Eresidae</taxon>
        <taxon>Stegodyphus</taxon>
    </lineage>
</organism>
<evidence type="ECO:0000256" key="5">
    <source>
        <dbReference type="RuleBase" id="RU003470"/>
    </source>
</evidence>
<sequence>MRAVIQRCKNASVAVDDEIISSIGNGICVFIGISRNDTKNDIEYMVRKLLNLRLFSDENGKRWSHSIKDKQYEILLVSQFTLHCTLKGNKPDFRLSMGPETSEQYYSDLVKAMKQAYCEERVKDGKFGAYMQVNIQNDGPVTINLESPSESKKKQAPVENEATE</sequence>
<comment type="subcellular location">
    <subcellularLocation>
        <location evidence="5">Cytoplasm</location>
    </subcellularLocation>
</comment>
<keyword evidence="5" id="KW-0694">RNA-binding</keyword>
<name>A0A087TJG7_STEMI</name>
<dbReference type="OMA" id="WPDENDK"/>
<keyword evidence="8" id="KW-1185">Reference proteome</keyword>
<comment type="catalytic activity">
    <reaction evidence="4">
        <text>a D-aminoacyl-tRNA + H2O = a tRNA + a D-alpha-amino acid + H(+)</text>
        <dbReference type="Rhea" id="RHEA:13953"/>
        <dbReference type="Rhea" id="RHEA-COMP:10123"/>
        <dbReference type="Rhea" id="RHEA-COMP:10124"/>
        <dbReference type="ChEBI" id="CHEBI:15377"/>
        <dbReference type="ChEBI" id="CHEBI:15378"/>
        <dbReference type="ChEBI" id="CHEBI:59871"/>
        <dbReference type="ChEBI" id="CHEBI:78442"/>
        <dbReference type="ChEBI" id="CHEBI:79333"/>
        <dbReference type="EC" id="3.1.1.96"/>
    </reaction>
</comment>
<evidence type="ECO:0000256" key="2">
    <source>
        <dbReference type="ARBA" id="ARBA00013056"/>
    </source>
</evidence>
<protein>
    <recommendedName>
        <fullName evidence="2 5">D-aminoacyl-tRNA deacylase</fullName>
        <ecNumber evidence="2 5">3.1.1.96</ecNumber>
    </recommendedName>
</protein>
<dbReference type="AlphaFoldDB" id="A0A087TJG7"/>
<dbReference type="FunFam" id="3.50.80.10:FF:000001">
    <property type="entry name" value="D-aminoacyl-tRNA deacylase"/>
    <property type="match status" value="1"/>
</dbReference>
<evidence type="ECO:0000256" key="3">
    <source>
        <dbReference type="ARBA" id="ARBA00047676"/>
    </source>
</evidence>
<feature type="region of interest" description="Disordered" evidence="6">
    <location>
        <begin position="141"/>
        <end position="164"/>
    </location>
</feature>